<accession>A0A6G3MET2</accession>
<sequence>MKIKKTDLESSVDILIHHKKTISNKTNLTTRNFYNEIISVSKMIQHKIYIVLRDEISRFNDIVRSFEYPFSSEPAFIEIYKKELLNYIEDKIEKNFLHRISSELSSPILELQNKIQDFALHTVKDGKDGVYFVEHKASIYIEWYHHFDISSLCSDFNADISFKFFFNPMSLIKCFYSMLYPTLPNSCVSPVLFHCYKS</sequence>
<proteinExistence type="predicted"/>
<dbReference type="EMBL" id="GHBP01000978">
    <property type="protein sequence ID" value="NDJ92548.1"/>
    <property type="molecule type" value="Transcribed_RNA"/>
</dbReference>
<name>A0A6G3MET2_HENSL</name>
<dbReference type="AlphaFoldDB" id="A0A6G3MET2"/>
<evidence type="ECO:0000313" key="1">
    <source>
        <dbReference type="EMBL" id="NDJ92548.1"/>
    </source>
</evidence>
<reference evidence="1" key="1">
    <citation type="submission" date="2018-11" db="EMBL/GenBank/DDBJ databases">
        <title>Henneguya salminicola genome and transcriptome.</title>
        <authorList>
            <person name="Yahalomi D."/>
            <person name="Atkinson S.D."/>
            <person name="Neuhof M."/>
            <person name="Chang E.S."/>
            <person name="Philippe H."/>
            <person name="Cartwright P."/>
            <person name="Bartholomew J.L."/>
            <person name="Huchon D."/>
        </authorList>
    </citation>
    <scope>NUCLEOTIDE SEQUENCE</scope>
    <source>
        <strain evidence="1">Hz1</strain>
        <tissue evidence="1">Whole</tissue>
    </source>
</reference>
<protein>
    <submittedName>
        <fullName evidence="1">Mitofusin-1 (Trinotate prediction)</fullName>
    </submittedName>
</protein>
<organism evidence="1">
    <name type="scientific">Henneguya salminicola</name>
    <name type="common">Myxosporean</name>
    <dbReference type="NCBI Taxonomy" id="69463"/>
    <lineage>
        <taxon>Eukaryota</taxon>
        <taxon>Metazoa</taxon>
        <taxon>Cnidaria</taxon>
        <taxon>Myxozoa</taxon>
        <taxon>Myxosporea</taxon>
        <taxon>Bivalvulida</taxon>
        <taxon>Platysporina</taxon>
        <taxon>Myxobolidae</taxon>
        <taxon>Henneguya</taxon>
    </lineage>
</organism>